<dbReference type="HOGENOM" id="CLU_009583_11_2_6"/>
<dbReference type="PANTHER" id="PTHR45947">
    <property type="entry name" value="SULFOQUINOVOSYL TRANSFERASE SQD2"/>
    <property type="match status" value="1"/>
</dbReference>
<name>A0A0H2ZDC7_PSEAB</name>
<feature type="domain" description="Glycosyl transferase family 1" evidence="1">
    <location>
        <begin position="193"/>
        <end position="346"/>
    </location>
</feature>
<dbReference type="BioCyc" id="PAER208963:G1G74-1953-MONOMER"/>
<dbReference type="Gene3D" id="3.40.50.2000">
    <property type="entry name" value="Glycogen Phosphorylase B"/>
    <property type="match status" value="2"/>
</dbReference>
<proteinExistence type="predicted"/>
<evidence type="ECO:0000313" key="2">
    <source>
        <dbReference type="EMBL" id="ABJ12376.1"/>
    </source>
</evidence>
<dbReference type="PANTHER" id="PTHR45947:SF3">
    <property type="entry name" value="SULFOQUINOVOSYL TRANSFERASE SQD2"/>
    <property type="match status" value="1"/>
</dbReference>
<evidence type="ECO:0000259" key="1">
    <source>
        <dbReference type="Pfam" id="PF00534"/>
    </source>
</evidence>
<dbReference type="CDD" id="cd03794">
    <property type="entry name" value="GT4_WbuB-like"/>
    <property type="match status" value="1"/>
</dbReference>
<dbReference type="Pfam" id="PF00534">
    <property type="entry name" value="Glycos_transf_1"/>
    <property type="match status" value="1"/>
</dbReference>
<dbReference type="InterPro" id="IPR050194">
    <property type="entry name" value="Glycosyltransferase_grp1"/>
</dbReference>
<dbReference type="SUPFAM" id="SSF53756">
    <property type="entry name" value="UDP-Glycosyltransferase/glycogen phosphorylase"/>
    <property type="match status" value="1"/>
</dbReference>
<dbReference type="Proteomes" id="UP000000653">
    <property type="component" value="Chromosome"/>
</dbReference>
<keyword evidence="2" id="KW-0808">Transferase</keyword>
<evidence type="ECO:0000313" key="3">
    <source>
        <dbReference type="Proteomes" id="UP000000653"/>
    </source>
</evidence>
<dbReference type="AlphaFoldDB" id="A0A0H2ZDC7"/>
<dbReference type="InterPro" id="IPR001296">
    <property type="entry name" value="Glyco_trans_1"/>
</dbReference>
<protein>
    <submittedName>
        <fullName evidence="2">Putative group 1 glycosyl transferase</fullName>
    </submittedName>
</protein>
<sequence>MSALLGALPENSQLEVITTQPNRYSSFSLEAPLLEKHSRLIIHRIPIFQHNSGMLDQSRAFFSYLKGVLGITRNKDYDVVYATSSRLMTASLGALVARQLRCPLYLDIRDIFVDTIKDVLPSRISFFVKPIFSMMERITVRTATRVNLVSAGFLPYFNSRYPGGDFVVFTNGIDDEFVKVQTSCEREESSSLYTVLYAGNMGEGQGLHLIIPQIARHFDGHLRFLCIGDGGRRKQLQDAIEEAGCTNVEITSPVPRSELIAAYQKADVLFLHLNDYDAFRKVLPSKIFEYAALGKPIWAGVAGYSAGFIQDFISNAAVFRPCNVEDAIKAFSSLSMVTKPRKEFVERFAREKIMKALAEDIIFVVRGEVK</sequence>
<dbReference type="KEGG" id="pau:PA14_23440"/>
<accession>A0A0H2ZDC7</accession>
<dbReference type="EMBL" id="CP000438">
    <property type="protein sequence ID" value="ABJ12376.1"/>
    <property type="molecule type" value="Genomic_DNA"/>
</dbReference>
<dbReference type="RefSeq" id="WP_003138479.1">
    <property type="nucleotide sequence ID" value="NC_008463.1"/>
</dbReference>
<reference evidence="2 3" key="1">
    <citation type="journal article" date="2006" name="Genome Biol.">
        <title>Genomic analysis reveals that Pseudomonas aeruginosa virulence is combinatorial.</title>
        <authorList>
            <person name="Lee D.G."/>
            <person name="Urbach J.M."/>
            <person name="Wu G."/>
            <person name="Liberati N.T."/>
            <person name="Feinbaum R.L."/>
            <person name="Miyata S."/>
            <person name="Diggins L.T."/>
            <person name="He J."/>
            <person name="Saucier M."/>
            <person name="Deziel E."/>
            <person name="Friedman L."/>
            <person name="Li L."/>
            <person name="Grills G."/>
            <person name="Montgomery K."/>
            <person name="Kucherlapati R."/>
            <person name="Rahme L.G."/>
            <person name="Ausubel F.M."/>
        </authorList>
    </citation>
    <scope>NUCLEOTIDE SEQUENCE [LARGE SCALE GENOMIC DNA]</scope>
    <source>
        <strain evidence="2 3">UCBPP-PA14</strain>
    </source>
</reference>
<organism evidence="2 3">
    <name type="scientific">Pseudomonas aeruginosa (strain UCBPP-PA14)</name>
    <dbReference type="NCBI Taxonomy" id="208963"/>
    <lineage>
        <taxon>Bacteria</taxon>
        <taxon>Pseudomonadati</taxon>
        <taxon>Pseudomonadota</taxon>
        <taxon>Gammaproteobacteria</taxon>
        <taxon>Pseudomonadales</taxon>
        <taxon>Pseudomonadaceae</taxon>
        <taxon>Pseudomonas</taxon>
    </lineage>
</organism>
<dbReference type="GO" id="GO:0016757">
    <property type="term" value="F:glycosyltransferase activity"/>
    <property type="evidence" value="ECO:0007669"/>
    <property type="project" value="InterPro"/>
</dbReference>
<gene>
    <name evidence="2" type="primary">orfL</name>
    <name evidence="2" type="ordered locus">PA14_23440</name>
</gene>